<feature type="region of interest" description="Disordered" evidence="6">
    <location>
        <begin position="1"/>
        <end position="21"/>
    </location>
</feature>
<dbReference type="GO" id="GO:0045944">
    <property type="term" value="P:positive regulation of transcription by RNA polymerase II"/>
    <property type="evidence" value="ECO:0007669"/>
    <property type="project" value="TreeGrafter"/>
</dbReference>
<name>A0A1L9Q0Z7_ASPVE</name>
<organism evidence="8 9">
    <name type="scientific">Aspergillus versicolor CBS 583.65</name>
    <dbReference type="NCBI Taxonomy" id="1036611"/>
    <lineage>
        <taxon>Eukaryota</taxon>
        <taxon>Fungi</taxon>
        <taxon>Dikarya</taxon>
        <taxon>Ascomycota</taxon>
        <taxon>Pezizomycotina</taxon>
        <taxon>Eurotiomycetes</taxon>
        <taxon>Eurotiomycetidae</taxon>
        <taxon>Eurotiales</taxon>
        <taxon>Aspergillaceae</taxon>
        <taxon>Aspergillus</taxon>
        <taxon>Aspergillus subgen. Nidulantes</taxon>
    </lineage>
</organism>
<dbReference type="Pfam" id="PF11951">
    <property type="entry name" value="Fungal_trans_2"/>
    <property type="match status" value="1"/>
</dbReference>
<evidence type="ECO:0000256" key="4">
    <source>
        <dbReference type="ARBA" id="ARBA00023163"/>
    </source>
</evidence>
<dbReference type="VEuPathDB" id="FungiDB:ASPVEDRAFT_46745"/>
<keyword evidence="4" id="KW-0804">Transcription</keyword>
<comment type="subcellular location">
    <subcellularLocation>
        <location evidence="1">Nucleus</location>
    </subcellularLocation>
</comment>
<evidence type="ECO:0000313" key="8">
    <source>
        <dbReference type="EMBL" id="OJJ07433.1"/>
    </source>
</evidence>
<reference evidence="9" key="1">
    <citation type="journal article" date="2017" name="Genome Biol.">
        <title>Comparative genomics reveals high biological diversity and specific adaptations in the industrially and medically important fungal genus Aspergillus.</title>
        <authorList>
            <person name="de Vries R.P."/>
            <person name="Riley R."/>
            <person name="Wiebenga A."/>
            <person name="Aguilar-Osorio G."/>
            <person name="Amillis S."/>
            <person name="Uchima C.A."/>
            <person name="Anderluh G."/>
            <person name="Asadollahi M."/>
            <person name="Askin M."/>
            <person name="Barry K."/>
            <person name="Battaglia E."/>
            <person name="Bayram O."/>
            <person name="Benocci T."/>
            <person name="Braus-Stromeyer S.A."/>
            <person name="Caldana C."/>
            <person name="Canovas D."/>
            <person name="Cerqueira G.C."/>
            <person name="Chen F."/>
            <person name="Chen W."/>
            <person name="Choi C."/>
            <person name="Clum A."/>
            <person name="Dos Santos R.A."/>
            <person name="Damasio A.R."/>
            <person name="Diallinas G."/>
            <person name="Emri T."/>
            <person name="Fekete E."/>
            <person name="Flipphi M."/>
            <person name="Freyberg S."/>
            <person name="Gallo A."/>
            <person name="Gournas C."/>
            <person name="Habgood R."/>
            <person name="Hainaut M."/>
            <person name="Harispe M.L."/>
            <person name="Henrissat B."/>
            <person name="Hilden K.S."/>
            <person name="Hope R."/>
            <person name="Hossain A."/>
            <person name="Karabika E."/>
            <person name="Karaffa L."/>
            <person name="Karanyi Z."/>
            <person name="Krasevec N."/>
            <person name="Kuo A."/>
            <person name="Kusch H."/>
            <person name="LaButti K."/>
            <person name="Lagendijk E.L."/>
            <person name="Lapidus A."/>
            <person name="Levasseur A."/>
            <person name="Lindquist E."/>
            <person name="Lipzen A."/>
            <person name="Logrieco A.F."/>
            <person name="MacCabe A."/>
            <person name="Maekelae M.R."/>
            <person name="Malavazi I."/>
            <person name="Melin P."/>
            <person name="Meyer V."/>
            <person name="Mielnichuk N."/>
            <person name="Miskei M."/>
            <person name="Molnar A.P."/>
            <person name="Mule G."/>
            <person name="Ngan C.Y."/>
            <person name="Orejas M."/>
            <person name="Orosz E."/>
            <person name="Ouedraogo J.P."/>
            <person name="Overkamp K.M."/>
            <person name="Park H.-S."/>
            <person name="Perrone G."/>
            <person name="Piumi F."/>
            <person name="Punt P.J."/>
            <person name="Ram A.F."/>
            <person name="Ramon A."/>
            <person name="Rauscher S."/>
            <person name="Record E."/>
            <person name="Riano-Pachon D.M."/>
            <person name="Robert V."/>
            <person name="Roehrig J."/>
            <person name="Ruller R."/>
            <person name="Salamov A."/>
            <person name="Salih N.S."/>
            <person name="Samson R.A."/>
            <person name="Sandor E."/>
            <person name="Sanguinetti M."/>
            <person name="Schuetze T."/>
            <person name="Sepcic K."/>
            <person name="Shelest E."/>
            <person name="Sherlock G."/>
            <person name="Sophianopoulou V."/>
            <person name="Squina F.M."/>
            <person name="Sun H."/>
            <person name="Susca A."/>
            <person name="Todd R.B."/>
            <person name="Tsang A."/>
            <person name="Unkles S.E."/>
            <person name="van de Wiele N."/>
            <person name="van Rossen-Uffink D."/>
            <person name="Oliveira J.V."/>
            <person name="Vesth T.C."/>
            <person name="Visser J."/>
            <person name="Yu J.-H."/>
            <person name="Zhou M."/>
            <person name="Andersen M.R."/>
            <person name="Archer D.B."/>
            <person name="Baker S.E."/>
            <person name="Benoit I."/>
            <person name="Brakhage A.A."/>
            <person name="Braus G.H."/>
            <person name="Fischer R."/>
            <person name="Frisvad J.C."/>
            <person name="Goldman G.H."/>
            <person name="Houbraken J."/>
            <person name="Oakley B."/>
            <person name="Pocsi I."/>
            <person name="Scazzocchio C."/>
            <person name="Seiboth B."/>
            <person name="vanKuyk P.A."/>
            <person name="Wortman J."/>
            <person name="Dyer P.S."/>
            <person name="Grigoriev I.V."/>
        </authorList>
    </citation>
    <scope>NUCLEOTIDE SEQUENCE [LARGE SCALE GENOMIC DNA]</scope>
    <source>
        <strain evidence="9">CBS 583.65</strain>
    </source>
</reference>
<dbReference type="SUPFAM" id="SSF57701">
    <property type="entry name" value="Zn2/Cys6 DNA-binding domain"/>
    <property type="match status" value="1"/>
</dbReference>
<dbReference type="RefSeq" id="XP_040673195.1">
    <property type="nucleotide sequence ID" value="XM_040813632.1"/>
</dbReference>
<proteinExistence type="predicted"/>
<dbReference type="STRING" id="1036611.A0A1L9Q0Z7"/>
<protein>
    <recommendedName>
        <fullName evidence="7">Zn(2)-C6 fungal-type domain-containing protein</fullName>
    </recommendedName>
</protein>
<dbReference type="PANTHER" id="PTHR37534">
    <property type="entry name" value="TRANSCRIPTIONAL ACTIVATOR PROTEIN UGA3"/>
    <property type="match status" value="1"/>
</dbReference>
<feature type="compositionally biased region" description="Basic and acidic residues" evidence="6">
    <location>
        <begin position="61"/>
        <end position="72"/>
    </location>
</feature>
<dbReference type="GO" id="GO:0000981">
    <property type="term" value="F:DNA-binding transcription factor activity, RNA polymerase II-specific"/>
    <property type="evidence" value="ECO:0007669"/>
    <property type="project" value="InterPro"/>
</dbReference>
<sequence length="512" mass="57528">MSHAGRQNLAKYPRQRVRLPHPRSRSGCLVCRRLHKKCDERRPACTRCLLKGKTCQWPGTDQREPDSDKLSPSHDAAPPTRDDINDNNPKPCGEDISSPVSISSERGKVRDEGCRLVASPGCSMGSVSSMFLAHFVAETSRFMTTVSAEKNPFLTHLLPLAFSDELILHSLLTLGGVHLERKQSSPEINTWVFRHYGHVIYLLQDAISRKSNEPIEWLRALLAQLILYLTGVFGPAQDEGVMMHIRAGRKIVPRLLSASSKSSNMQVLSGFTLELYTYLALVASPTPYSNGTESELDTRSSLMLPWDILKNYETFGVIVPPIYDCLEIIPRVVTLCKRRQVEMTFHECSSGSWLEFVQIIASIETIGTADYLPELAVDLEHEQGLSVSAIYRHALAIFAYDAMWCGTIAVDENRLSVVRRHALSALMLIPTLIDTHLKNVLLWPTIVIGSCLLNETERDVIRAVLSNREPFFVVIKMQAMLENLWAENDPVYFGPYGLHKHMLSHHTAIYLA</sequence>
<feature type="region of interest" description="Disordered" evidence="6">
    <location>
        <begin position="58"/>
        <end position="107"/>
    </location>
</feature>
<dbReference type="GO" id="GO:0000976">
    <property type="term" value="F:transcription cis-regulatory region binding"/>
    <property type="evidence" value="ECO:0007669"/>
    <property type="project" value="TreeGrafter"/>
</dbReference>
<dbReference type="GeneID" id="63729143"/>
<dbReference type="SMART" id="SM00066">
    <property type="entry name" value="GAL4"/>
    <property type="match status" value="1"/>
</dbReference>
<dbReference type="InterPro" id="IPR036864">
    <property type="entry name" value="Zn2-C6_fun-type_DNA-bd_sf"/>
</dbReference>
<evidence type="ECO:0000256" key="1">
    <source>
        <dbReference type="ARBA" id="ARBA00004123"/>
    </source>
</evidence>
<dbReference type="InterPro" id="IPR001138">
    <property type="entry name" value="Zn2Cys6_DnaBD"/>
</dbReference>
<keyword evidence="2" id="KW-0805">Transcription regulation</keyword>
<dbReference type="AlphaFoldDB" id="A0A1L9Q0Z7"/>
<evidence type="ECO:0000256" key="6">
    <source>
        <dbReference type="SAM" id="MobiDB-lite"/>
    </source>
</evidence>
<dbReference type="CDD" id="cd00067">
    <property type="entry name" value="GAL4"/>
    <property type="match status" value="1"/>
</dbReference>
<keyword evidence="9" id="KW-1185">Reference proteome</keyword>
<accession>A0A1L9Q0Z7</accession>
<dbReference type="Pfam" id="PF00172">
    <property type="entry name" value="Zn_clus"/>
    <property type="match status" value="1"/>
</dbReference>
<gene>
    <name evidence="8" type="ORF">ASPVEDRAFT_46745</name>
</gene>
<evidence type="ECO:0000313" key="9">
    <source>
        <dbReference type="Proteomes" id="UP000184073"/>
    </source>
</evidence>
<keyword evidence="5" id="KW-0539">Nucleus</keyword>
<dbReference type="Gene3D" id="4.10.240.10">
    <property type="entry name" value="Zn(2)-C6 fungal-type DNA-binding domain"/>
    <property type="match status" value="1"/>
</dbReference>
<dbReference type="GO" id="GO:0008270">
    <property type="term" value="F:zinc ion binding"/>
    <property type="evidence" value="ECO:0007669"/>
    <property type="project" value="InterPro"/>
</dbReference>
<evidence type="ECO:0000256" key="5">
    <source>
        <dbReference type="ARBA" id="ARBA00023242"/>
    </source>
</evidence>
<dbReference type="OrthoDB" id="187139at2759"/>
<dbReference type="PROSITE" id="PS00463">
    <property type="entry name" value="ZN2_CY6_FUNGAL_1"/>
    <property type="match status" value="1"/>
</dbReference>
<dbReference type="InterPro" id="IPR021858">
    <property type="entry name" value="Fun_TF"/>
</dbReference>
<evidence type="ECO:0000256" key="3">
    <source>
        <dbReference type="ARBA" id="ARBA00023125"/>
    </source>
</evidence>
<dbReference type="PANTHER" id="PTHR37534:SF38">
    <property type="entry name" value="ZN(2)-C6 FUNGAL-TYPE DOMAIN-CONTAINING PROTEIN"/>
    <property type="match status" value="1"/>
</dbReference>
<dbReference type="GO" id="GO:0005634">
    <property type="term" value="C:nucleus"/>
    <property type="evidence" value="ECO:0007669"/>
    <property type="project" value="UniProtKB-SubCell"/>
</dbReference>
<dbReference type="PROSITE" id="PS50048">
    <property type="entry name" value="ZN2_CY6_FUNGAL_2"/>
    <property type="match status" value="1"/>
</dbReference>
<dbReference type="Proteomes" id="UP000184073">
    <property type="component" value="Unassembled WGS sequence"/>
</dbReference>
<keyword evidence="3" id="KW-0238">DNA-binding</keyword>
<feature type="domain" description="Zn(2)-C6 fungal-type" evidence="7">
    <location>
        <begin position="27"/>
        <end position="57"/>
    </location>
</feature>
<dbReference type="EMBL" id="KV878137">
    <property type="protein sequence ID" value="OJJ07433.1"/>
    <property type="molecule type" value="Genomic_DNA"/>
</dbReference>
<evidence type="ECO:0000259" key="7">
    <source>
        <dbReference type="PROSITE" id="PS50048"/>
    </source>
</evidence>
<evidence type="ECO:0000256" key="2">
    <source>
        <dbReference type="ARBA" id="ARBA00023015"/>
    </source>
</evidence>